<name>A0ABU7DPU5_9TELE</name>
<keyword evidence="2" id="KW-1185">Reference proteome</keyword>
<dbReference type="EMBL" id="JAHUTJ010032860">
    <property type="protein sequence ID" value="MED6276314.1"/>
    <property type="molecule type" value="Genomic_DNA"/>
</dbReference>
<sequence length="111" mass="12516">MPCLKCHAYKTVVLRIFTLRFRLSPYPRCWDPAGLPDWPVRCGDVTAYLAAPARCSIKAQIRTGAPDGVDARWDKSCASFQRLLRTAWMNSNRAGSQCSSPSWGTVVRLRR</sequence>
<proteinExistence type="predicted"/>
<dbReference type="Proteomes" id="UP001352852">
    <property type="component" value="Unassembled WGS sequence"/>
</dbReference>
<accession>A0ABU7DPU5</accession>
<comment type="caution">
    <text evidence="1">The sequence shown here is derived from an EMBL/GenBank/DDBJ whole genome shotgun (WGS) entry which is preliminary data.</text>
</comment>
<reference evidence="1 2" key="1">
    <citation type="submission" date="2021-06" db="EMBL/GenBank/DDBJ databases">
        <authorList>
            <person name="Palmer J.M."/>
        </authorList>
    </citation>
    <scope>NUCLEOTIDE SEQUENCE [LARGE SCALE GENOMIC DNA]</scope>
    <source>
        <strain evidence="1 2">CL_MEX2019</strain>
        <tissue evidence="1">Muscle</tissue>
    </source>
</reference>
<evidence type="ECO:0000313" key="1">
    <source>
        <dbReference type="EMBL" id="MED6276314.1"/>
    </source>
</evidence>
<protein>
    <submittedName>
        <fullName evidence="1">Uncharacterized protein</fullName>
    </submittedName>
</protein>
<gene>
    <name evidence="1" type="ORF">CHARACLAT_001827</name>
</gene>
<organism evidence="1 2">
    <name type="scientific">Characodon lateralis</name>
    <dbReference type="NCBI Taxonomy" id="208331"/>
    <lineage>
        <taxon>Eukaryota</taxon>
        <taxon>Metazoa</taxon>
        <taxon>Chordata</taxon>
        <taxon>Craniata</taxon>
        <taxon>Vertebrata</taxon>
        <taxon>Euteleostomi</taxon>
        <taxon>Actinopterygii</taxon>
        <taxon>Neopterygii</taxon>
        <taxon>Teleostei</taxon>
        <taxon>Neoteleostei</taxon>
        <taxon>Acanthomorphata</taxon>
        <taxon>Ovalentaria</taxon>
        <taxon>Atherinomorphae</taxon>
        <taxon>Cyprinodontiformes</taxon>
        <taxon>Goodeidae</taxon>
        <taxon>Characodon</taxon>
    </lineage>
</organism>
<evidence type="ECO:0000313" key="2">
    <source>
        <dbReference type="Proteomes" id="UP001352852"/>
    </source>
</evidence>